<comment type="similarity">
    <text evidence="1 2">Belongs to the small heat shock protein (HSP20) family.</text>
</comment>
<reference evidence="4" key="1">
    <citation type="submission" date="2022-03" db="EMBL/GenBank/DDBJ databases">
        <title>Genomic Encyclopedia of Type Strains, Phase III (KMG-III): the genomes of soil and plant-associated and newly described type strains.</title>
        <authorList>
            <person name="Whitman W."/>
        </authorList>
    </citation>
    <scope>NUCLEOTIDE SEQUENCE</scope>
    <source>
        <strain evidence="4">ANL 6-2</strain>
    </source>
</reference>
<dbReference type="PROSITE" id="PS01031">
    <property type="entry name" value="SHSP"/>
    <property type="match status" value="1"/>
</dbReference>
<evidence type="ECO:0000313" key="5">
    <source>
        <dbReference type="Proteomes" id="UP001205843"/>
    </source>
</evidence>
<protein>
    <submittedName>
        <fullName evidence="4">HSP20 family protein</fullName>
    </submittedName>
</protein>
<dbReference type="PANTHER" id="PTHR11527">
    <property type="entry name" value="HEAT-SHOCK PROTEIN 20 FAMILY MEMBER"/>
    <property type="match status" value="1"/>
</dbReference>
<dbReference type="AlphaFoldDB" id="A0AAE3KA68"/>
<name>A0AAE3KA68_9GAMM</name>
<dbReference type="InterPro" id="IPR031107">
    <property type="entry name" value="Small_HSP"/>
</dbReference>
<dbReference type="Proteomes" id="UP001205843">
    <property type="component" value="Unassembled WGS sequence"/>
</dbReference>
<dbReference type="InterPro" id="IPR002068">
    <property type="entry name" value="A-crystallin/Hsp20_dom"/>
</dbReference>
<accession>A0AAE3KA68</accession>
<proteinExistence type="inferred from homology"/>
<dbReference type="RefSeq" id="WP_253473034.1">
    <property type="nucleotide sequence ID" value="NZ_JALJXV010000001.1"/>
</dbReference>
<organism evidence="4 5">
    <name type="scientific">Natronocella acetinitrilica</name>
    <dbReference type="NCBI Taxonomy" id="414046"/>
    <lineage>
        <taxon>Bacteria</taxon>
        <taxon>Pseudomonadati</taxon>
        <taxon>Pseudomonadota</taxon>
        <taxon>Gammaproteobacteria</taxon>
        <taxon>Chromatiales</taxon>
        <taxon>Ectothiorhodospiraceae</taxon>
        <taxon>Natronocella</taxon>
    </lineage>
</organism>
<dbReference type="EMBL" id="JALJXV010000001">
    <property type="protein sequence ID" value="MCP1673159.1"/>
    <property type="molecule type" value="Genomic_DNA"/>
</dbReference>
<dbReference type="SUPFAM" id="SSF49764">
    <property type="entry name" value="HSP20-like chaperones"/>
    <property type="match status" value="1"/>
</dbReference>
<evidence type="ECO:0000259" key="3">
    <source>
        <dbReference type="PROSITE" id="PS01031"/>
    </source>
</evidence>
<keyword evidence="5" id="KW-1185">Reference proteome</keyword>
<dbReference type="InterPro" id="IPR008978">
    <property type="entry name" value="HSP20-like_chaperone"/>
</dbReference>
<dbReference type="CDD" id="cd06464">
    <property type="entry name" value="ACD_sHsps-like"/>
    <property type="match status" value="1"/>
</dbReference>
<sequence>MNIRRHEPWSLLNQLSSEMNTLFDHRQSPGTDASSMATSDWVPAVDIREENDRYLIHADIPGVDPEKIEISMENGVLSIRGERHHDSDETREGYRRVERIRGSFYRRFSLPDTADAERVSASSRNGVLEIVIPKQEKVQPRRITVQS</sequence>
<evidence type="ECO:0000313" key="4">
    <source>
        <dbReference type="EMBL" id="MCP1673159.1"/>
    </source>
</evidence>
<evidence type="ECO:0000256" key="1">
    <source>
        <dbReference type="PROSITE-ProRule" id="PRU00285"/>
    </source>
</evidence>
<gene>
    <name evidence="4" type="ORF">J2T57_000251</name>
</gene>
<feature type="domain" description="SHSP" evidence="3">
    <location>
        <begin position="36"/>
        <end position="147"/>
    </location>
</feature>
<dbReference type="Gene3D" id="2.60.40.790">
    <property type="match status" value="1"/>
</dbReference>
<evidence type="ECO:0000256" key="2">
    <source>
        <dbReference type="RuleBase" id="RU003616"/>
    </source>
</evidence>
<dbReference type="Pfam" id="PF00011">
    <property type="entry name" value="HSP20"/>
    <property type="match status" value="1"/>
</dbReference>
<comment type="caution">
    <text evidence="4">The sequence shown here is derived from an EMBL/GenBank/DDBJ whole genome shotgun (WGS) entry which is preliminary data.</text>
</comment>